<dbReference type="AlphaFoldDB" id="A0A810Q814"/>
<dbReference type="PANTHER" id="PTHR43190:SF3">
    <property type="entry name" value="N-ACETYL-D-GLUCOSAMINE KINASE"/>
    <property type="match status" value="1"/>
</dbReference>
<dbReference type="KEGG" id="pfaa:MM59RIKEN_16290"/>
<keyword evidence="3" id="KW-1185">Reference proteome</keyword>
<dbReference type="InterPro" id="IPR043129">
    <property type="entry name" value="ATPase_NBD"/>
</dbReference>
<dbReference type="Proteomes" id="UP000679848">
    <property type="component" value="Chromosome"/>
</dbReference>
<accession>A0A810Q814</accession>
<dbReference type="Pfam" id="PF01869">
    <property type="entry name" value="BcrAD_BadFG"/>
    <property type="match status" value="1"/>
</dbReference>
<sequence>METIYRVSSRIECEITSIFGGIAGNCHSHGALYQFLRPRVAARSFAICDDTYSVISSVLGHRDGCGLVAGTGSSLFVRAGSKGCIHIGGWGYLIDTGGSGYDLGRDAIYMALRSVDGRGRKTVLNHLLEKELGCRVEDAISGIYAGGRPYIASLAHNVFEGRRMGDSVCGEIFDRGVQHLSELVETASQYYSGEYPVVLGGGLFSAYPEYVEALQRQVPAQARLLTTNMPVVYGAAVEALWSAGYPASEAFQRQFLLDYQNCEA</sequence>
<dbReference type="InterPro" id="IPR052519">
    <property type="entry name" value="Euk-type_GlcNAc_Kinase"/>
</dbReference>
<proteinExistence type="predicted"/>
<dbReference type="EMBL" id="AP023420">
    <property type="protein sequence ID" value="BCK84310.1"/>
    <property type="molecule type" value="Genomic_DNA"/>
</dbReference>
<evidence type="ECO:0000313" key="3">
    <source>
        <dbReference type="Proteomes" id="UP000679848"/>
    </source>
</evidence>
<protein>
    <recommendedName>
        <fullName evidence="1">ATPase BadF/BadG/BcrA/BcrD type domain-containing protein</fullName>
    </recommendedName>
</protein>
<dbReference type="Gene3D" id="3.30.420.40">
    <property type="match status" value="1"/>
</dbReference>
<feature type="domain" description="ATPase BadF/BadG/BcrA/BcrD type" evidence="1">
    <location>
        <begin position="55"/>
        <end position="219"/>
    </location>
</feature>
<evidence type="ECO:0000313" key="2">
    <source>
        <dbReference type="EMBL" id="BCK84310.1"/>
    </source>
</evidence>
<dbReference type="PANTHER" id="PTHR43190">
    <property type="entry name" value="N-ACETYL-D-GLUCOSAMINE KINASE"/>
    <property type="match status" value="1"/>
</dbReference>
<dbReference type="SUPFAM" id="SSF53067">
    <property type="entry name" value="Actin-like ATPase domain"/>
    <property type="match status" value="1"/>
</dbReference>
<name>A0A810Q814_9FIRM</name>
<evidence type="ECO:0000259" key="1">
    <source>
        <dbReference type="Pfam" id="PF01869"/>
    </source>
</evidence>
<organism evidence="2 3">
    <name type="scientific">Pusillibacter faecalis</name>
    <dbReference type="NCBI Taxonomy" id="2714358"/>
    <lineage>
        <taxon>Bacteria</taxon>
        <taxon>Bacillati</taxon>
        <taxon>Bacillota</taxon>
        <taxon>Clostridia</taxon>
        <taxon>Eubacteriales</taxon>
        <taxon>Oscillospiraceae</taxon>
        <taxon>Pusillibacter</taxon>
    </lineage>
</organism>
<dbReference type="InterPro" id="IPR002731">
    <property type="entry name" value="ATPase_BadF"/>
</dbReference>
<reference evidence="2" key="1">
    <citation type="submission" date="2020-09" db="EMBL/GenBank/DDBJ databases">
        <title>New species isolated from human feces.</title>
        <authorList>
            <person name="Kitahara M."/>
            <person name="Shigeno Y."/>
            <person name="Shime M."/>
            <person name="Matsumoto Y."/>
            <person name="Nakamura S."/>
            <person name="Motooka D."/>
            <person name="Fukuoka S."/>
            <person name="Nishikawa H."/>
            <person name="Benno Y."/>
        </authorList>
    </citation>
    <scope>NUCLEOTIDE SEQUENCE</scope>
    <source>
        <strain evidence="2">MM59</strain>
    </source>
</reference>
<gene>
    <name evidence="2" type="ORF">MM59RIKEN_16290</name>
</gene>